<keyword evidence="1" id="KW-0472">Membrane</keyword>
<gene>
    <name evidence="2" type="ORF">Plil01_000371500</name>
</gene>
<organism evidence="2 3">
    <name type="scientific">Phytophthora lilii</name>
    <dbReference type="NCBI Taxonomy" id="2077276"/>
    <lineage>
        <taxon>Eukaryota</taxon>
        <taxon>Sar</taxon>
        <taxon>Stramenopiles</taxon>
        <taxon>Oomycota</taxon>
        <taxon>Peronosporomycetes</taxon>
        <taxon>Peronosporales</taxon>
        <taxon>Peronosporaceae</taxon>
        <taxon>Phytophthora</taxon>
    </lineage>
</organism>
<evidence type="ECO:0000256" key="1">
    <source>
        <dbReference type="SAM" id="Phobius"/>
    </source>
</evidence>
<reference evidence="2" key="1">
    <citation type="submission" date="2023-04" db="EMBL/GenBank/DDBJ databases">
        <title>Phytophthora lilii NBRC 32176.</title>
        <authorList>
            <person name="Ichikawa N."/>
            <person name="Sato H."/>
            <person name="Tonouchi N."/>
        </authorList>
    </citation>
    <scope>NUCLEOTIDE SEQUENCE</scope>
    <source>
        <strain evidence="2">NBRC 32176</strain>
    </source>
</reference>
<accession>A0A9W6TGR6</accession>
<feature type="transmembrane region" description="Helical" evidence="1">
    <location>
        <begin position="65"/>
        <end position="83"/>
    </location>
</feature>
<keyword evidence="3" id="KW-1185">Reference proteome</keyword>
<evidence type="ECO:0000313" key="2">
    <source>
        <dbReference type="EMBL" id="GMF13217.1"/>
    </source>
</evidence>
<dbReference type="Proteomes" id="UP001165083">
    <property type="component" value="Unassembled WGS sequence"/>
</dbReference>
<evidence type="ECO:0000313" key="3">
    <source>
        <dbReference type="Proteomes" id="UP001165083"/>
    </source>
</evidence>
<feature type="transmembrane region" description="Helical" evidence="1">
    <location>
        <begin position="42"/>
        <end position="59"/>
    </location>
</feature>
<dbReference type="AlphaFoldDB" id="A0A9W6TGR6"/>
<protein>
    <submittedName>
        <fullName evidence="2">Unnamed protein product</fullName>
    </submittedName>
</protein>
<comment type="caution">
    <text evidence="2">The sequence shown here is derived from an EMBL/GenBank/DDBJ whole genome shotgun (WGS) entry which is preliminary data.</text>
</comment>
<keyword evidence="1" id="KW-1133">Transmembrane helix</keyword>
<dbReference type="EMBL" id="BSXW01000147">
    <property type="protein sequence ID" value="GMF13217.1"/>
    <property type="molecule type" value="Genomic_DNA"/>
</dbReference>
<proteinExistence type="predicted"/>
<name>A0A9W6TGR6_9STRA</name>
<sequence>MKEIQSLEDLRSVLRRPKYGFKVGNYATNEIRSNDSDVIRSHVGAVGAAVAAVGTIGTAAASNNASLVCTFALSLLGYGAILIKDSTTWQNFKLTQASVDGTIGKAPGCRGKGGRGGIGGEFTVF</sequence>
<keyword evidence="1" id="KW-0812">Transmembrane</keyword>